<evidence type="ECO:0000259" key="3">
    <source>
        <dbReference type="Pfam" id="PF18705"/>
    </source>
</evidence>
<evidence type="ECO:0008006" key="6">
    <source>
        <dbReference type="Google" id="ProtNLM"/>
    </source>
</evidence>
<dbReference type="KEGG" id="bmh:BMWSH_1510"/>
<dbReference type="Gene3D" id="2.60.40.1630">
    <property type="entry name" value="bacillus anthracis domain"/>
    <property type="match status" value="1"/>
</dbReference>
<feature type="domain" description="DUF5643" evidence="3">
    <location>
        <begin position="222"/>
        <end position="334"/>
    </location>
</feature>
<dbReference type="Pfam" id="PF18705">
    <property type="entry name" value="DUF5643"/>
    <property type="match status" value="1"/>
</dbReference>
<accession>A0A8D3WXE2</accession>
<gene>
    <name evidence="4" type="ORF">BMWSH_1510</name>
</gene>
<dbReference type="InterPro" id="IPR025436">
    <property type="entry name" value="DUF4179"/>
</dbReference>
<evidence type="ECO:0000313" key="5">
    <source>
        <dbReference type="Proteomes" id="UP000001283"/>
    </source>
</evidence>
<keyword evidence="1" id="KW-0812">Transmembrane</keyword>
<keyword evidence="1" id="KW-1133">Transmembrane helix</keyword>
<sequence>MKESHEHVENFPQEQVRSAIQAGISQAESQMSGNKVSYKYSHKISNKKRKGLYALSSVAVAFGLLVASSYQSPALASTLSQIPLIGSVFADSNSVGLKQAQKNGLTSQVGETQTVNGISVTLDEILYDQSGISLSYIIKSEKKLGEYYFGSGMDFTINGKSPEGSSGGYEEKVQSATTRTAIQEINVSEDMPNAFELGLILHGENGETWYFSNPIKKITDIKKVPINQLQNVDGITLNVKDLSLSKTGMNISYESSEKGEDFELSRAGYIEFQVFDQDGKEITSHSGGASGQKVKDKLVFKSNKKFDPIDSHVTELTVTPYLSLPTDGGGVEFDENGESRDIGFKGGSLKPVKFKPFKVKIPQ</sequence>
<dbReference type="Gene3D" id="2.60.40.1640">
    <property type="entry name" value="Conserved domain protein"/>
    <property type="match status" value="1"/>
</dbReference>
<dbReference type="InterPro" id="IPR040680">
    <property type="entry name" value="DUF5643"/>
</dbReference>
<feature type="transmembrane region" description="Helical" evidence="1">
    <location>
        <begin position="51"/>
        <end position="70"/>
    </location>
</feature>
<feature type="domain" description="DUF4179" evidence="2">
    <location>
        <begin position="47"/>
        <end position="140"/>
    </location>
</feature>
<keyword evidence="1" id="KW-0472">Membrane</keyword>
<reference evidence="4 5" key="1">
    <citation type="journal article" date="2011" name="J. Bacteriol.">
        <title>Complete genome sequence of the industrial strain Bacillus megaterium WSH-002.</title>
        <authorList>
            <person name="Liu L."/>
            <person name="Li Y."/>
            <person name="Zhang J."/>
            <person name="Zou W."/>
            <person name="Zhou Z."/>
            <person name="Liu J."/>
            <person name="Li X."/>
            <person name="Wang L."/>
            <person name="Chen J."/>
        </authorList>
    </citation>
    <scope>NUCLEOTIDE SEQUENCE [LARGE SCALE GENOMIC DNA]</scope>
    <source>
        <strain evidence="4 5">WSH-002</strain>
    </source>
</reference>
<proteinExistence type="predicted"/>
<evidence type="ECO:0000313" key="4">
    <source>
        <dbReference type="EMBL" id="AEN88393.1"/>
    </source>
</evidence>
<name>A0A8D3WXE2_PRIMW</name>
<dbReference type="Pfam" id="PF13786">
    <property type="entry name" value="DUF4179"/>
    <property type="match status" value="1"/>
</dbReference>
<dbReference type="EMBL" id="CP003017">
    <property type="protein sequence ID" value="AEN88393.1"/>
    <property type="molecule type" value="Genomic_DNA"/>
</dbReference>
<organism evidence="4 5">
    <name type="scientific">Priestia megaterium (strain WSH-002)</name>
    <name type="common">Bacillus megaterium</name>
    <dbReference type="NCBI Taxonomy" id="1006007"/>
    <lineage>
        <taxon>Bacteria</taxon>
        <taxon>Bacillati</taxon>
        <taxon>Bacillota</taxon>
        <taxon>Bacilli</taxon>
        <taxon>Bacillales</taxon>
        <taxon>Bacillaceae</taxon>
        <taxon>Priestia</taxon>
    </lineage>
</organism>
<protein>
    <recommendedName>
        <fullName evidence="6">DUF4179 domain-containing protein</fullName>
    </recommendedName>
</protein>
<evidence type="ECO:0000256" key="1">
    <source>
        <dbReference type="SAM" id="Phobius"/>
    </source>
</evidence>
<dbReference type="AlphaFoldDB" id="A0A8D3WXE2"/>
<evidence type="ECO:0000259" key="2">
    <source>
        <dbReference type="Pfam" id="PF13786"/>
    </source>
</evidence>
<dbReference type="Proteomes" id="UP000001283">
    <property type="component" value="Chromosome"/>
</dbReference>
<dbReference type="RefSeq" id="WP_014458843.1">
    <property type="nucleotide sequence ID" value="NC_017138.1"/>
</dbReference>